<feature type="region of interest" description="Disordered" evidence="13">
    <location>
        <begin position="69"/>
        <end position="96"/>
    </location>
</feature>
<keyword evidence="10 11" id="KW-0998">Cell outer membrane</keyword>
<evidence type="ECO:0000256" key="14">
    <source>
        <dbReference type="SAM" id="SignalP"/>
    </source>
</evidence>
<evidence type="ECO:0000256" key="4">
    <source>
        <dbReference type="ARBA" id="ARBA00022496"/>
    </source>
</evidence>
<comment type="subcellular location">
    <subcellularLocation>
        <location evidence="1 11">Cell outer membrane</location>
        <topology evidence="1 11">Multi-pass membrane protein</topology>
    </subcellularLocation>
</comment>
<evidence type="ECO:0000256" key="2">
    <source>
        <dbReference type="ARBA" id="ARBA00022448"/>
    </source>
</evidence>
<dbReference type="Pfam" id="PF00593">
    <property type="entry name" value="TonB_dep_Rec_b-barrel"/>
    <property type="match status" value="1"/>
</dbReference>
<feature type="domain" description="TonB-dependent receptor-like beta-barrel" evidence="15">
    <location>
        <begin position="350"/>
        <end position="876"/>
    </location>
</feature>
<feature type="domain" description="TonB-dependent receptor plug" evidence="16">
    <location>
        <begin position="111"/>
        <end position="212"/>
    </location>
</feature>
<proteinExistence type="inferred from homology"/>
<evidence type="ECO:0000256" key="11">
    <source>
        <dbReference type="PROSITE-ProRule" id="PRU01360"/>
    </source>
</evidence>
<organism evidence="17 18">
    <name type="scientific">Cellvibrio zantedeschiae</name>
    <dbReference type="NCBI Taxonomy" id="1237077"/>
    <lineage>
        <taxon>Bacteria</taxon>
        <taxon>Pseudomonadati</taxon>
        <taxon>Pseudomonadota</taxon>
        <taxon>Gammaproteobacteria</taxon>
        <taxon>Cellvibrionales</taxon>
        <taxon>Cellvibrionaceae</taxon>
        <taxon>Cellvibrio</taxon>
    </lineage>
</organism>
<evidence type="ECO:0000259" key="15">
    <source>
        <dbReference type="Pfam" id="PF00593"/>
    </source>
</evidence>
<dbReference type="InterPro" id="IPR000531">
    <property type="entry name" value="Beta-barrel_TonB"/>
</dbReference>
<keyword evidence="3 11" id="KW-1134">Transmembrane beta strand</keyword>
<feature type="compositionally biased region" description="Low complexity" evidence="13">
    <location>
        <begin position="71"/>
        <end position="90"/>
    </location>
</feature>
<comment type="caution">
    <text evidence="17">The sequence shown here is derived from an EMBL/GenBank/DDBJ whole genome shotgun (WGS) entry which is preliminary data.</text>
</comment>
<protein>
    <submittedName>
        <fullName evidence="17">TonB-dependent receptor</fullName>
    </submittedName>
</protein>
<dbReference type="PROSITE" id="PS52016">
    <property type="entry name" value="TONB_DEPENDENT_REC_3"/>
    <property type="match status" value="1"/>
</dbReference>
<dbReference type="EMBL" id="BMYZ01000001">
    <property type="protein sequence ID" value="GGY71728.1"/>
    <property type="molecule type" value="Genomic_DNA"/>
</dbReference>
<evidence type="ECO:0000256" key="9">
    <source>
        <dbReference type="ARBA" id="ARBA00023136"/>
    </source>
</evidence>
<keyword evidence="8 12" id="KW-0798">TonB box</keyword>
<keyword evidence="18" id="KW-1185">Reference proteome</keyword>
<name>A0ABQ3AZN0_9GAMM</name>
<evidence type="ECO:0000256" key="13">
    <source>
        <dbReference type="SAM" id="MobiDB-lite"/>
    </source>
</evidence>
<keyword evidence="5 11" id="KW-0812">Transmembrane</keyword>
<evidence type="ECO:0000256" key="1">
    <source>
        <dbReference type="ARBA" id="ARBA00004571"/>
    </source>
</evidence>
<dbReference type="Proteomes" id="UP000619761">
    <property type="component" value="Unassembled WGS sequence"/>
</dbReference>
<dbReference type="InterPro" id="IPR012910">
    <property type="entry name" value="Plug_dom"/>
</dbReference>
<reference evidence="18" key="1">
    <citation type="journal article" date="2019" name="Int. J. Syst. Evol. Microbiol.">
        <title>The Global Catalogue of Microorganisms (GCM) 10K type strain sequencing project: providing services to taxonomists for standard genome sequencing and annotation.</title>
        <authorList>
            <consortium name="The Broad Institute Genomics Platform"/>
            <consortium name="The Broad Institute Genome Sequencing Center for Infectious Disease"/>
            <person name="Wu L."/>
            <person name="Ma J."/>
        </authorList>
    </citation>
    <scope>NUCLEOTIDE SEQUENCE [LARGE SCALE GENOMIC DNA]</scope>
    <source>
        <strain evidence="18">KCTC 32239</strain>
    </source>
</reference>
<evidence type="ECO:0000256" key="3">
    <source>
        <dbReference type="ARBA" id="ARBA00022452"/>
    </source>
</evidence>
<keyword evidence="14" id="KW-0732">Signal</keyword>
<feature type="signal peptide" evidence="14">
    <location>
        <begin position="1"/>
        <end position="43"/>
    </location>
</feature>
<feature type="region of interest" description="Disordered" evidence="13">
    <location>
        <begin position="320"/>
        <end position="342"/>
    </location>
</feature>
<accession>A0ABQ3AZN0</accession>
<evidence type="ECO:0000259" key="16">
    <source>
        <dbReference type="Pfam" id="PF07715"/>
    </source>
</evidence>
<keyword evidence="6" id="KW-0408">Iron</keyword>
<evidence type="ECO:0000256" key="12">
    <source>
        <dbReference type="RuleBase" id="RU003357"/>
    </source>
</evidence>
<evidence type="ECO:0000313" key="17">
    <source>
        <dbReference type="EMBL" id="GGY71728.1"/>
    </source>
</evidence>
<gene>
    <name evidence="17" type="ORF">GCM10011613_15740</name>
</gene>
<keyword evidence="4" id="KW-0410">Iron transport</keyword>
<keyword evidence="2 11" id="KW-0813">Transport</keyword>
<dbReference type="Pfam" id="PF07715">
    <property type="entry name" value="Plug"/>
    <property type="match status" value="1"/>
</dbReference>
<evidence type="ECO:0000256" key="5">
    <source>
        <dbReference type="ARBA" id="ARBA00022692"/>
    </source>
</evidence>
<sequence>MTNAHESQATQTRTTTLKPQFKRKPLAAFFIAGLTLMSTSAFAAGERSQAEIQAEINNLEASLQKAKQELAATNNKPAATPATKPAENTKSNATKLSAVKVQGRRNQLEAQKDVPASVSIVSGTELDRLDATTITEVLNRIGNVNFNYGNPRTGSLTLRGITTGSNDQIDPTIGTLLDGVSIGYSPITNGYSFIDIDTVDVTRGPQGTQGGKPSNIGRISFKTKAPSFTPSAELQQTFGDWDTLRSTAILGGPVIDGLLAWRGTFQREQGKGPFINQFPDQEGRFSYKNQDRTFGRIQFLLTPNEDISAKLSVEFQPKGSENVNGLTNRHPEPTTFSDGVTRPASSVDATYKKYLRAWFNQDSTLWNTERDYYANPVNVDNNGSIITGSRGETLNINWDLGSVELQSITGHRSHWFSAANDEGTPFDITKSGGYITSYSQISQELKLVSEKGNWVDYQAGIYYLSTDNNSLGSRTRYGDDAGAFYASDALYNSLAASASGQALLRDSLNYAYKGPYALVKNESKAIFGEANWHLNEAFTLTTGARITQEERNTSLTSLIFDNGVGADLTNAFGGTTTFTDRIAGGEAASDRLASRYFGAAGWSALTAAQKTQLINAAKVRNGTLQPNSVFGLVKAPAWDGELYAGNLSLSDKISESLTVYGTVQYGEKGGIAQVSTTGVASLVDKERTTGYELGFRSSLLDKTLTLNADIFINDIKDFQTTVGVPDPVATAAYRAANPTVSLADSQQYQSVVGNLSGVRVKGIEIDAFYSGFENLTLRIATAYNDATYSENAFLAQPNEINSTTPGFNKFSNVKGEDLPNAPKFTTTLGANYSVPVFENGNFHASANYKYSSSYKTSRSIYDKFDAAGSLDLSVGLGTLSGSFDANIVVKNALDGDNHVEGWTGYTPSTPRWVGIIFTGKL</sequence>
<evidence type="ECO:0000256" key="7">
    <source>
        <dbReference type="ARBA" id="ARBA00023065"/>
    </source>
</evidence>
<dbReference type="InterPro" id="IPR039426">
    <property type="entry name" value="TonB-dep_rcpt-like"/>
</dbReference>
<comment type="similarity">
    <text evidence="11 12">Belongs to the TonB-dependent receptor family.</text>
</comment>
<keyword evidence="17" id="KW-0675">Receptor</keyword>
<evidence type="ECO:0000313" key="18">
    <source>
        <dbReference type="Proteomes" id="UP000619761"/>
    </source>
</evidence>
<evidence type="ECO:0000256" key="8">
    <source>
        <dbReference type="ARBA" id="ARBA00023077"/>
    </source>
</evidence>
<dbReference type="InterPro" id="IPR036942">
    <property type="entry name" value="Beta-barrel_TonB_sf"/>
</dbReference>
<feature type="chain" id="PRO_5045040132" evidence="14">
    <location>
        <begin position="44"/>
        <end position="921"/>
    </location>
</feature>
<dbReference type="SUPFAM" id="SSF56935">
    <property type="entry name" value="Porins"/>
    <property type="match status" value="1"/>
</dbReference>
<keyword evidence="9 11" id="KW-0472">Membrane</keyword>
<evidence type="ECO:0000256" key="6">
    <source>
        <dbReference type="ARBA" id="ARBA00023004"/>
    </source>
</evidence>
<dbReference type="PANTHER" id="PTHR32552:SF81">
    <property type="entry name" value="TONB-DEPENDENT OUTER MEMBRANE RECEPTOR"/>
    <property type="match status" value="1"/>
</dbReference>
<keyword evidence="7" id="KW-0406">Ion transport</keyword>
<evidence type="ECO:0000256" key="10">
    <source>
        <dbReference type="ARBA" id="ARBA00023237"/>
    </source>
</evidence>
<dbReference type="PANTHER" id="PTHR32552">
    <property type="entry name" value="FERRICHROME IRON RECEPTOR-RELATED"/>
    <property type="match status" value="1"/>
</dbReference>
<dbReference type="Gene3D" id="2.40.170.20">
    <property type="entry name" value="TonB-dependent receptor, beta-barrel domain"/>
    <property type="match status" value="2"/>
</dbReference>
<dbReference type="RefSeq" id="WP_189417359.1">
    <property type="nucleotide sequence ID" value="NZ_BMYZ01000001.1"/>
</dbReference>